<accession>A0A5E7G1V2</accession>
<feature type="domain" description="Peptidase C58 YopT-type" evidence="5">
    <location>
        <begin position="300"/>
        <end position="354"/>
    </location>
</feature>
<evidence type="ECO:0000256" key="4">
    <source>
        <dbReference type="SAM" id="MobiDB-lite"/>
    </source>
</evidence>
<evidence type="ECO:0000256" key="3">
    <source>
        <dbReference type="ARBA" id="ARBA00022807"/>
    </source>
</evidence>
<keyword evidence="3" id="KW-0788">Thiol protease</keyword>
<dbReference type="Pfam" id="PF03543">
    <property type="entry name" value="Peptidase_C58"/>
    <property type="match status" value="1"/>
</dbReference>
<dbReference type="InterPro" id="IPR038765">
    <property type="entry name" value="Papain-like_cys_pep_sf"/>
</dbReference>
<organism evidence="6 7">
    <name type="scientific">Pseudomonas fluorescens</name>
    <dbReference type="NCBI Taxonomy" id="294"/>
    <lineage>
        <taxon>Bacteria</taxon>
        <taxon>Pseudomonadati</taxon>
        <taxon>Pseudomonadota</taxon>
        <taxon>Gammaproteobacteria</taxon>
        <taxon>Pseudomonadales</taxon>
        <taxon>Pseudomonadaceae</taxon>
        <taxon>Pseudomonas</taxon>
    </lineage>
</organism>
<evidence type="ECO:0000313" key="6">
    <source>
        <dbReference type="EMBL" id="VVO45659.1"/>
    </source>
</evidence>
<dbReference type="AlphaFoldDB" id="A0A5E7G1V2"/>
<keyword evidence="1" id="KW-0645">Protease</keyword>
<dbReference type="Proteomes" id="UP000375525">
    <property type="component" value="Unassembled WGS sequence"/>
</dbReference>
<feature type="compositionally biased region" description="Polar residues" evidence="4">
    <location>
        <begin position="116"/>
        <end position="127"/>
    </location>
</feature>
<reference evidence="6 7" key="1">
    <citation type="submission" date="2019-09" db="EMBL/GenBank/DDBJ databases">
        <authorList>
            <person name="Chandra G."/>
            <person name="Truman W A."/>
        </authorList>
    </citation>
    <scope>NUCLEOTIDE SEQUENCE [LARGE SCALE GENOMIC DNA]</scope>
    <source>
        <strain evidence="6">PS880</strain>
    </source>
</reference>
<dbReference type="GO" id="GO:0004197">
    <property type="term" value="F:cysteine-type endopeptidase activity"/>
    <property type="evidence" value="ECO:0007669"/>
    <property type="project" value="InterPro"/>
</dbReference>
<dbReference type="GO" id="GO:0006508">
    <property type="term" value="P:proteolysis"/>
    <property type="evidence" value="ECO:0007669"/>
    <property type="project" value="UniProtKB-KW"/>
</dbReference>
<dbReference type="SUPFAM" id="SSF54001">
    <property type="entry name" value="Cysteine proteinases"/>
    <property type="match status" value="1"/>
</dbReference>
<dbReference type="RefSeq" id="WP_191624614.1">
    <property type="nucleotide sequence ID" value="NZ_CABVIH010000001.1"/>
</dbReference>
<gene>
    <name evidence="6" type="ORF">PS880_00019</name>
</gene>
<dbReference type="InterPro" id="IPR006473">
    <property type="entry name" value="Peptidase_C58_Yopt"/>
</dbReference>
<feature type="region of interest" description="Disordered" evidence="4">
    <location>
        <begin position="105"/>
        <end position="128"/>
    </location>
</feature>
<dbReference type="Gene3D" id="3.90.70.20">
    <property type="match status" value="1"/>
</dbReference>
<evidence type="ECO:0000313" key="7">
    <source>
        <dbReference type="Proteomes" id="UP000375525"/>
    </source>
</evidence>
<dbReference type="EMBL" id="CABVIH010000001">
    <property type="protein sequence ID" value="VVO45659.1"/>
    <property type="molecule type" value="Genomic_DNA"/>
</dbReference>
<proteinExistence type="predicted"/>
<evidence type="ECO:0000259" key="5">
    <source>
        <dbReference type="Pfam" id="PF03543"/>
    </source>
</evidence>
<keyword evidence="2" id="KW-0378">Hydrolase</keyword>
<sequence length="372" mass="41973">MEQALERKTNNSSISTKTQEKLVSVANTDLKLSRMVGEYIFHSRPMKADQVEAPYNTEIMNLKNSLIKSLLQVNDKNVKVKDAHTTWIKNCTEYLNHHTLNTKTATDTNYEKPPLTETSNNPKNTTKPIPEKVVKAFELLGAKFDTPPKNYRGLCESMPSNEIGSFIKNRCENNKIDLNAPLTPRMAYKTIDAIQNKFPELHCNLAASHQGELQVEFNQSDFLGANTLGKEGVCYPLTLKWLADHNTDPPIDFFNDINTLEGREEIMSLVANPKSIDLYKNNRGLADEETCSKAFERIEGDGKYLLKLLGKESGMKGHAMGAIADHNNSLYLMFDPNRGVFAFKSEQQLNSFITDYSSVRYRDLESAEISFG</sequence>
<evidence type="ECO:0000256" key="2">
    <source>
        <dbReference type="ARBA" id="ARBA00022801"/>
    </source>
</evidence>
<name>A0A5E7G1V2_PSEFL</name>
<evidence type="ECO:0000256" key="1">
    <source>
        <dbReference type="ARBA" id="ARBA00022670"/>
    </source>
</evidence>
<protein>
    <recommendedName>
        <fullName evidence="5">Peptidase C58 YopT-type domain-containing protein</fullName>
    </recommendedName>
</protein>